<organism evidence="6 7">
    <name type="scientific">Fusibacter ferrireducens</name>
    <dbReference type="NCBI Taxonomy" id="2785058"/>
    <lineage>
        <taxon>Bacteria</taxon>
        <taxon>Bacillati</taxon>
        <taxon>Bacillota</taxon>
        <taxon>Clostridia</taxon>
        <taxon>Eubacteriales</taxon>
        <taxon>Eubacteriales Family XII. Incertae Sedis</taxon>
        <taxon>Fusibacter</taxon>
    </lineage>
</organism>
<dbReference type="CDD" id="cd12797">
    <property type="entry name" value="M23_peptidase"/>
    <property type="match status" value="1"/>
</dbReference>
<sequence length="379" mass="43306">MKQNRKQIILLLFSISIMLSHTAWCDDDDVKIRVRELEKVKAQIEAMDQSIDQNKNLQNQASNRISETNAKIKTIEKELAQLEGLIGACEREIESKGQELLQIKAEIEYKNETLNSRLRAMYKTDVIGYIDVLLGAEDFVDFLTRIDMIQKILQYDQELIQFMEESRALINSKCLELETQREVYKKLSSNKVEKQADLEVELEAMKQYKAHLENDEKALMRLESEFLNEANQLTQVIKNMDTSEAYIGGEMTWPIPNHHTIFSQFGKQLHPISKEEVMHTGIDILCERNSNVVAAQSGTVIYANWYGGYGKVVIIDHGGGYTTLYGYNDKLNIQVGDVVKKGDMISKSGASGSTIKPCLHFEIRINGEYCDPLTYVKME</sequence>
<feature type="chain" id="PRO_5047051924" evidence="3">
    <location>
        <begin position="26"/>
        <end position="379"/>
    </location>
</feature>
<keyword evidence="2" id="KW-0175">Coiled coil</keyword>
<feature type="signal peptide" evidence="3">
    <location>
        <begin position="1"/>
        <end position="25"/>
    </location>
</feature>
<proteinExistence type="predicted"/>
<dbReference type="InterPro" id="IPR011055">
    <property type="entry name" value="Dup_hybrid_motif"/>
</dbReference>
<name>A0ABR9ZZM6_9FIRM</name>
<dbReference type="Pfam" id="PF01551">
    <property type="entry name" value="Peptidase_M23"/>
    <property type="match status" value="1"/>
</dbReference>
<dbReference type="InterPro" id="IPR016047">
    <property type="entry name" value="M23ase_b-sheet_dom"/>
</dbReference>
<reference evidence="6 7" key="1">
    <citation type="submission" date="2020-11" db="EMBL/GenBank/DDBJ databases">
        <title>Fusibacter basophilias sp. nov.</title>
        <authorList>
            <person name="Qiu D."/>
        </authorList>
    </citation>
    <scope>NUCLEOTIDE SEQUENCE [LARGE SCALE GENOMIC DNA]</scope>
    <source>
        <strain evidence="6 7">Q10-2</strain>
    </source>
</reference>
<dbReference type="RefSeq" id="WP_194704127.1">
    <property type="nucleotide sequence ID" value="NZ_JADKNH010000022.1"/>
</dbReference>
<dbReference type="Gene3D" id="6.10.250.3150">
    <property type="match status" value="1"/>
</dbReference>
<feature type="domain" description="Peptidoglycan hydrolase PcsB coiled-coil" evidence="5">
    <location>
        <begin position="102"/>
        <end position="172"/>
    </location>
</feature>
<dbReference type="InterPro" id="IPR057309">
    <property type="entry name" value="PcsB_CC"/>
</dbReference>
<evidence type="ECO:0000256" key="1">
    <source>
        <dbReference type="ARBA" id="ARBA00022729"/>
    </source>
</evidence>
<evidence type="ECO:0000256" key="3">
    <source>
        <dbReference type="SAM" id="SignalP"/>
    </source>
</evidence>
<dbReference type="Pfam" id="PF24568">
    <property type="entry name" value="CC_PcsB"/>
    <property type="match status" value="1"/>
</dbReference>
<evidence type="ECO:0000259" key="5">
    <source>
        <dbReference type="Pfam" id="PF24568"/>
    </source>
</evidence>
<dbReference type="InterPro" id="IPR050570">
    <property type="entry name" value="Cell_wall_metabolism_enzyme"/>
</dbReference>
<keyword evidence="7" id="KW-1185">Reference proteome</keyword>
<dbReference type="EMBL" id="JADKNH010000022">
    <property type="protein sequence ID" value="MBF4695891.1"/>
    <property type="molecule type" value="Genomic_DNA"/>
</dbReference>
<protein>
    <submittedName>
        <fullName evidence="6">Peptidoglycan DD-metalloendopeptidase family protein</fullName>
    </submittedName>
</protein>
<dbReference type="PANTHER" id="PTHR21666">
    <property type="entry name" value="PEPTIDASE-RELATED"/>
    <property type="match status" value="1"/>
</dbReference>
<feature type="coiled-coil region" evidence="2">
    <location>
        <begin position="37"/>
        <end position="92"/>
    </location>
</feature>
<keyword evidence="1 3" id="KW-0732">Signal</keyword>
<dbReference type="SUPFAM" id="SSF51261">
    <property type="entry name" value="Duplicated hybrid motif"/>
    <property type="match status" value="1"/>
</dbReference>
<dbReference type="Proteomes" id="UP000614200">
    <property type="component" value="Unassembled WGS sequence"/>
</dbReference>
<dbReference type="Gene3D" id="2.70.70.10">
    <property type="entry name" value="Glucose Permease (Domain IIA)"/>
    <property type="match status" value="1"/>
</dbReference>
<evidence type="ECO:0000313" key="6">
    <source>
        <dbReference type="EMBL" id="MBF4695891.1"/>
    </source>
</evidence>
<gene>
    <name evidence="6" type="ORF">ISU02_22565</name>
</gene>
<feature type="coiled-coil region" evidence="2">
    <location>
        <begin position="195"/>
        <end position="232"/>
    </location>
</feature>
<evidence type="ECO:0000259" key="4">
    <source>
        <dbReference type="Pfam" id="PF01551"/>
    </source>
</evidence>
<evidence type="ECO:0000313" key="7">
    <source>
        <dbReference type="Proteomes" id="UP000614200"/>
    </source>
</evidence>
<accession>A0ABR9ZZM6</accession>
<evidence type="ECO:0000256" key="2">
    <source>
        <dbReference type="SAM" id="Coils"/>
    </source>
</evidence>
<feature type="domain" description="M23ase beta-sheet core" evidence="4">
    <location>
        <begin position="278"/>
        <end position="372"/>
    </location>
</feature>
<dbReference type="PANTHER" id="PTHR21666:SF289">
    <property type="entry name" value="L-ALA--D-GLU ENDOPEPTIDASE"/>
    <property type="match status" value="1"/>
</dbReference>
<comment type="caution">
    <text evidence="6">The sequence shown here is derived from an EMBL/GenBank/DDBJ whole genome shotgun (WGS) entry which is preliminary data.</text>
</comment>